<dbReference type="AlphaFoldDB" id="A0AAV5QT29"/>
<sequence length="401" mass="46528">MGITCLPIELETRILQLAPELRSANTHYLSLYNDTFRQRLFGEYGAAIGKVLVASHLEIRNYIKGFDCIRYHSRNAVARALGLVDGCEIAGVDDLFASQHIQDSWELIYYLIKYRKIFFHKKDFIIQQSDKYHFDDQQNAMSIVWSNSLKFSKMVYLGSSPGMYNLSIGLMLESPAYGLGTTKFSVEVYDDEEDSSKFHAHDFYTASIIDDLVQKNSFFVLNLGRFPVHQKVSHQHPTKVRLVMDETGLNVKAGLKFFYVDLKPPSIYLQDQYIFWELTTPAAQKSKLQYQDFVNVLEKQASMKINDSIDRIFENTYNTEFSILQPPEESRATSDSRSNHELQQITEHFCVYSKSNEISRKIKFVTVIGQRDFEESKDAIYSEKLELGDDRHILRWRTNWG</sequence>
<protein>
    <recommendedName>
        <fullName evidence="3">F-box domain-containing protein</fullName>
    </recommendedName>
</protein>
<dbReference type="EMBL" id="BTFZ01000013">
    <property type="protein sequence ID" value="GMM38080.1"/>
    <property type="molecule type" value="Genomic_DNA"/>
</dbReference>
<name>A0AAV5QT29_9ASCO</name>
<proteinExistence type="predicted"/>
<organism evidence="1 2">
    <name type="scientific">Saccharomycopsis crataegensis</name>
    <dbReference type="NCBI Taxonomy" id="43959"/>
    <lineage>
        <taxon>Eukaryota</taxon>
        <taxon>Fungi</taxon>
        <taxon>Dikarya</taxon>
        <taxon>Ascomycota</taxon>
        <taxon>Saccharomycotina</taxon>
        <taxon>Saccharomycetes</taxon>
        <taxon>Saccharomycopsidaceae</taxon>
        <taxon>Saccharomycopsis</taxon>
    </lineage>
</organism>
<keyword evidence="2" id="KW-1185">Reference proteome</keyword>
<comment type="caution">
    <text evidence="1">The sequence shown here is derived from an EMBL/GenBank/DDBJ whole genome shotgun (WGS) entry which is preliminary data.</text>
</comment>
<dbReference type="RefSeq" id="XP_064855076.1">
    <property type="nucleotide sequence ID" value="XM_064999004.1"/>
</dbReference>
<evidence type="ECO:0000313" key="2">
    <source>
        <dbReference type="Proteomes" id="UP001360560"/>
    </source>
</evidence>
<evidence type="ECO:0008006" key="3">
    <source>
        <dbReference type="Google" id="ProtNLM"/>
    </source>
</evidence>
<evidence type="ECO:0000313" key="1">
    <source>
        <dbReference type="EMBL" id="GMM38080.1"/>
    </source>
</evidence>
<dbReference type="GeneID" id="90076055"/>
<reference evidence="1 2" key="1">
    <citation type="journal article" date="2023" name="Elife">
        <title>Identification of key yeast species and microbe-microbe interactions impacting larval growth of Drosophila in the wild.</title>
        <authorList>
            <person name="Mure A."/>
            <person name="Sugiura Y."/>
            <person name="Maeda R."/>
            <person name="Honda K."/>
            <person name="Sakurai N."/>
            <person name="Takahashi Y."/>
            <person name="Watada M."/>
            <person name="Katoh T."/>
            <person name="Gotoh A."/>
            <person name="Gotoh Y."/>
            <person name="Taniguchi I."/>
            <person name="Nakamura K."/>
            <person name="Hayashi T."/>
            <person name="Katayama T."/>
            <person name="Uemura T."/>
            <person name="Hattori Y."/>
        </authorList>
    </citation>
    <scope>NUCLEOTIDE SEQUENCE [LARGE SCALE GENOMIC DNA]</scope>
    <source>
        <strain evidence="1 2">SC-9</strain>
    </source>
</reference>
<gene>
    <name evidence="1" type="ORF">DASC09_054050</name>
</gene>
<dbReference type="Proteomes" id="UP001360560">
    <property type="component" value="Unassembled WGS sequence"/>
</dbReference>
<accession>A0AAV5QT29</accession>